<dbReference type="AlphaFoldDB" id="A0A3P8KJ82"/>
<evidence type="ECO:0000256" key="1">
    <source>
        <dbReference type="SAM" id="Coils"/>
    </source>
</evidence>
<keyword evidence="2" id="KW-0812">Transmembrane</keyword>
<evidence type="ECO:0000313" key="4">
    <source>
        <dbReference type="Proteomes" id="UP000274346"/>
    </source>
</evidence>
<dbReference type="EMBL" id="LR131271">
    <property type="protein sequence ID" value="VDR26481.1"/>
    <property type="molecule type" value="Genomic_DNA"/>
</dbReference>
<feature type="coiled-coil region" evidence="1">
    <location>
        <begin position="29"/>
        <end position="56"/>
    </location>
</feature>
<gene>
    <name evidence="3" type="ORF">NCTC13098_02832</name>
</gene>
<accession>A0A3P8KJ82</accession>
<keyword evidence="2" id="KW-0472">Membrane</keyword>
<sequence>MSNVSKLHNLIDTDDVIWENDGSGGGGMSDNLEKRVEKLEDGMSAVKLDLVRLTERSEQFVTKADLSELKGDLKSEIIGLKGDIKASVAEINLNTFKAIKESQESTLKVVQDRFDKLDEIARWKWGNIIIPIVMGIFGAVVAYLVAKAGA</sequence>
<protein>
    <submittedName>
        <fullName evidence="3">Uncharacterized protein</fullName>
    </submittedName>
</protein>
<dbReference type="Proteomes" id="UP000274346">
    <property type="component" value="Chromosome"/>
</dbReference>
<dbReference type="KEGG" id="rtg:NCTC13098_02832"/>
<organism evidence="3 4">
    <name type="scientific">Raoultella terrigena</name>
    <name type="common">Klebsiella terrigena</name>
    <dbReference type="NCBI Taxonomy" id="577"/>
    <lineage>
        <taxon>Bacteria</taxon>
        <taxon>Pseudomonadati</taxon>
        <taxon>Pseudomonadota</taxon>
        <taxon>Gammaproteobacteria</taxon>
        <taxon>Enterobacterales</taxon>
        <taxon>Enterobacteriaceae</taxon>
        <taxon>Klebsiella/Raoultella group</taxon>
        <taxon>Raoultella</taxon>
    </lineage>
</organism>
<reference evidence="3 4" key="1">
    <citation type="submission" date="2018-12" db="EMBL/GenBank/DDBJ databases">
        <authorList>
            <consortium name="Pathogen Informatics"/>
        </authorList>
    </citation>
    <scope>NUCLEOTIDE SEQUENCE [LARGE SCALE GENOMIC DNA]</scope>
    <source>
        <strain evidence="3 4">NCTC13098</strain>
    </source>
</reference>
<evidence type="ECO:0000256" key="2">
    <source>
        <dbReference type="SAM" id="Phobius"/>
    </source>
</evidence>
<feature type="transmembrane region" description="Helical" evidence="2">
    <location>
        <begin position="125"/>
        <end position="146"/>
    </location>
</feature>
<keyword evidence="2" id="KW-1133">Transmembrane helix</keyword>
<keyword evidence="1" id="KW-0175">Coiled coil</keyword>
<name>A0A3P8KJ82_RAOTE</name>
<evidence type="ECO:0000313" key="3">
    <source>
        <dbReference type="EMBL" id="VDR26481.1"/>
    </source>
</evidence>
<proteinExistence type="predicted"/>